<evidence type="ECO:0000256" key="1">
    <source>
        <dbReference type="ARBA" id="ARBA00022801"/>
    </source>
</evidence>
<dbReference type="PANTHER" id="PTHR42776">
    <property type="entry name" value="SERINE PEPTIDASE S9 FAMILY MEMBER"/>
    <property type="match status" value="1"/>
</dbReference>
<dbReference type="Pfam" id="PF07676">
    <property type="entry name" value="PD40"/>
    <property type="match status" value="1"/>
</dbReference>
<dbReference type="InterPro" id="IPR001375">
    <property type="entry name" value="Peptidase_S9_cat"/>
</dbReference>
<proteinExistence type="predicted"/>
<dbReference type="InterPro" id="IPR011659">
    <property type="entry name" value="WD40"/>
</dbReference>
<dbReference type="Pfam" id="PF00326">
    <property type="entry name" value="Peptidase_S9"/>
    <property type="match status" value="1"/>
</dbReference>
<dbReference type="EMBL" id="FUZV01000001">
    <property type="protein sequence ID" value="SKC39515.1"/>
    <property type="molecule type" value="Genomic_DNA"/>
</dbReference>
<evidence type="ECO:0000313" key="6">
    <source>
        <dbReference type="EMBL" id="SKC39515.1"/>
    </source>
</evidence>
<keyword evidence="2" id="KW-0720">Serine protease</keyword>
<organism evidence="6 7">
    <name type="scientific">Pseudoxanthomonas indica</name>
    <dbReference type="NCBI Taxonomy" id="428993"/>
    <lineage>
        <taxon>Bacteria</taxon>
        <taxon>Pseudomonadati</taxon>
        <taxon>Pseudomonadota</taxon>
        <taxon>Gammaproteobacteria</taxon>
        <taxon>Lysobacterales</taxon>
        <taxon>Lysobacteraceae</taxon>
        <taxon>Pseudoxanthomonas</taxon>
    </lineage>
</organism>
<reference evidence="6 7" key="1">
    <citation type="submission" date="2017-02" db="EMBL/GenBank/DDBJ databases">
        <authorList>
            <person name="Peterson S.W."/>
        </authorList>
    </citation>
    <scope>NUCLEOTIDE SEQUENCE [LARGE SCALE GENOMIC DNA]</scope>
    <source>
        <strain evidence="6 7">P15</strain>
    </source>
</reference>
<evidence type="ECO:0000256" key="4">
    <source>
        <dbReference type="SAM" id="SignalP"/>
    </source>
</evidence>
<keyword evidence="4" id="KW-0732">Signal</keyword>
<dbReference type="GO" id="GO:0006508">
    <property type="term" value="P:proteolysis"/>
    <property type="evidence" value="ECO:0007669"/>
    <property type="project" value="InterPro"/>
</dbReference>
<dbReference type="Gene3D" id="3.40.50.1820">
    <property type="entry name" value="alpha/beta hydrolase"/>
    <property type="match status" value="1"/>
</dbReference>
<keyword evidence="1" id="KW-0378">Hydrolase</keyword>
<dbReference type="InterPro" id="IPR015943">
    <property type="entry name" value="WD40/YVTN_repeat-like_dom_sf"/>
</dbReference>
<dbReference type="SUPFAM" id="SSF53474">
    <property type="entry name" value="alpha/beta-Hydrolases"/>
    <property type="match status" value="1"/>
</dbReference>
<protein>
    <submittedName>
        <fullName evidence="6">Dipeptidyl aminopeptidase/acylaminoacyl peptidase</fullName>
    </submittedName>
</protein>
<dbReference type="InterPro" id="IPR011042">
    <property type="entry name" value="6-blade_b-propeller_TolB-like"/>
</dbReference>
<dbReference type="InterPro" id="IPR029058">
    <property type="entry name" value="AB_hydrolase_fold"/>
</dbReference>
<feature type="signal peptide" evidence="4">
    <location>
        <begin position="1"/>
        <end position="29"/>
    </location>
</feature>
<dbReference type="RefSeq" id="WP_079722478.1">
    <property type="nucleotide sequence ID" value="NZ_BMCL01000003.1"/>
</dbReference>
<accession>A0A1T5IK29</accession>
<sequence length="662" mass="72752">MTNSLRWTWRGTTLLLALLALLASAAVSAQTLPTPEAIASLKSVSDPQISHDGRWIAYTLATPQREGKPARQQIWRVPTQGSQPARALPAPADASDEYPRWSRDGRSLNFVSDRPLPKELDSGAVAKKQVWQVDADGNNARVLTQSIGDVSAFSFDASGKQLAYLATDPPTAEDKAAIEAKDDAKQVGEFRQFARVWVQSLPDGKPRALTPPGIQVQDVAWSPDGKQLAARISDGTTLNHYWYRSRVVLLDPQTGTQQKVLEARASAFPLQWSPDGSRLLYGQLGSHGMTAVPMIHDIASGRITPLGTDWPGTLWLVRWQDDRTLIGEGQRGVRGGFLRFNAADGAWKEIAQPQIPYQAFTVAASGQIAYLGMTASQPIEVWTLHQGKTQARTNSNPQVATWKHGTVRELSWTSSKDGRQISGLLLTPPDWKPGKPLPTLVQIHGGPAWAWCSGWQGSWHDWGQLLSTRGYVVFLPNPRGSEGQGAAFTELARNDWGGGDFQDILDGIDMLESEGVIDPQRLAIGGWSYGGYMSAWAASHSDRFKTAIVGAGVIDIGAMALTTDTPDYLPGYFGSPVTQREIYDRHSPIRFAGKIKAPVLILHGEQDKRVPLSQGQMLHGALEFTGTPVEMVVYPRGPHWFHEFEHERDVQERVLGWLEKHL</sequence>
<keyword evidence="6" id="KW-0645">Protease</keyword>
<evidence type="ECO:0000259" key="5">
    <source>
        <dbReference type="Pfam" id="PF00326"/>
    </source>
</evidence>
<dbReference type="SUPFAM" id="SSF82171">
    <property type="entry name" value="DPP6 N-terminal domain-like"/>
    <property type="match status" value="1"/>
</dbReference>
<dbReference type="GO" id="GO:0004252">
    <property type="term" value="F:serine-type endopeptidase activity"/>
    <property type="evidence" value="ECO:0007669"/>
    <property type="project" value="TreeGrafter"/>
</dbReference>
<dbReference type="AlphaFoldDB" id="A0A1T5IK29"/>
<dbReference type="GO" id="GO:0004177">
    <property type="term" value="F:aminopeptidase activity"/>
    <property type="evidence" value="ECO:0007669"/>
    <property type="project" value="UniProtKB-KW"/>
</dbReference>
<dbReference type="OrthoDB" id="9812921at2"/>
<evidence type="ECO:0000313" key="7">
    <source>
        <dbReference type="Proteomes" id="UP000190341"/>
    </source>
</evidence>
<name>A0A1T5IK29_9GAMM</name>
<gene>
    <name evidence="6" type="ORF">SAMN06296058_0023</name>
</gene>
<feature type="region of interest" description="Disordered" evidence="3">
    <location>
        <begin position="80"/>
        <end position="99"/>
    </location>
</feature>
<keyword evidence="6" id="KW-0031">Aminopeptidase</keyword>
<dbReference type="PANTHER" id="PTHR42776:SF27">
    <property type="entry name" value="DIPEPTIDYL PEPTIDASE FAMILY MEMBER 6"/>
    <property type="match status" value="1"/>
</dbReference>
<feature type="chain" id="PRO_5012685118" evidence="4">
    <location>
        <begin position="30"/>
        <end position="662"/>
    </location>
</feature>
<evidence type="ECO:0000256" key="2">
    <source>
        <dbReference type="ARBA" id="ARBA00022825"/>
    </source>
</evidence>
<dbReference type="Gene3D" id="2.120.10.30">
    <property type="entry name" value="TolB, C-terminal domain"/>
    <property type="match status" value="1"/>
</dbReference>
<evidence type="ECO:0000256" key="3">
    <source>
        <dbReference type="SAM" id="MobiDB-lite"/>
    </source>
</evidence>
<dbReference type="Gene3D" id="2.130.10.10">
    <property type="entry name" value="YVTN repeat-like/Quinoprotein amine dehydrogenase"/>
    <property type="match status" value="1"/>
</dbReference>
<dbReference type="STRING" id="428993.SAMN06296058_0023"/>
<keyword evidence="7" id="KW-1185">Reference proteome</keyword>
<feature type="domain" description="Peptidase S9 prolyl oligopeptidase catalytic" evidence="5">
    <location>
        <begin position="464"/>
        <end position="662"/>
    </location>
</feature>
<dbReference type="Proteomes" id="UP000190341">
    <property type="component" value="Unassembled WGS sequence"/>
</dbReference>